<dbReference type="Gene3D" id="3.40.50.150">
    <property type="entry name" value="Vaccinia Virus protein VP39"/>
    <property type="match status" value="1"/>
</dbReference>
<evidence type="ECO:0000256" key="6">
    <source>
        <dbReference type="PROSITE-ProRule" id="PRU01016"/>
    </source>
</evidence>
<keyword evidence="4 6" id="KW-0949">S-adenosyl-L-methionine</keyword>
<evidence type="ECO:0000256" key="5">
    <source>
        <dbReference type="ARBA" id="ARBA00022747"/>
    </source>
</evidence>
<dbReference type="GO" id="GO:0003886">
    <property type="term" value="F:DNA (cytosine-5-)-methyltransferase activity"/>
    <property type="evidence" value="ECO:0007669"/>
    <property type="project" value="UniProtKB-EC"/>
</dbReference>
<gene>
    <name evidence="8" type="ORF">ICL16_32360</name>
</gene>
<dbReference type="AlphaFoldDB" id="A0A8J6XQV4"/>
<dbReference type="InterPro" id="IPR001525">
    <property type="entry name" value="C5_MeTfrase"/>
</dbReference>
<reference evidence="8" key="1">
    <citation type="submission" date="2020-09" db="EMBL/GenBank/DDBJ databases">
        <title>Iningainema tapete sp. nov. (Scytonemataceae, Cyanobacteria) from greenhouses in central Florida (USA) produces two types of nodularin with biosynthetic potential for microcystin-LR and anabaenopeptins.</title>
        <authorList>
            <person name="Berthold D.E."/>
            <person name="Lefler F.W."/>
            <person name="Huang I.-S."/>
            <person name="Abdulla H."/>
            <person name="Zimba P.V."/>
            <person name="Laughinghouse H.D. IV."/>
        </authorList>
    </citation>
    <scope>NUCLEOTIDE SEQUENCE</scope>
    <source>
        <strain evidence="8">BLCCT55</strain>
    </source>
</reference>
<dbReference type="InterPro" id="IPR050390">
    <property type="entry name" value="C5-Methyltransferase"/>
</dbReference>
<protein>
    <recommendedName>
        <fullName evidence="1">DNA (cytosine-5-)-methyltransferase</fullName>
        <ecNumber evidence="1">2.1.1.37</ecNumber>
    </recommendedName>
</protein>
<keyword evidence="3 6" id="KW-0808">Transferase</keyword>
<keyword evidence="2 6" id="KW-0489">Methyltransferase</keyword>
<dbReference type="EC" id="2.1.1.37" evidence="1"/>
<accession>A0A8J6XQV4</accession>
<evidence type="ECO:0000256" key="2">
    <source>
        <dbReference type="ARBA" id="ARBA00022603"/>
    </source>
</evidence>
<dbReference type="GO" id="GO:0009307">
    <property type="term" value="P:DNA restriction-modification system"/>
    <property type="evidence" value="ECO:0007669"/>
    <property type="project" value="UniProtKB-KW"/>
</dbReference>
<keyword evidence="5" id="KW-0680">Restriction system</keyword>
<dbReference type="InterPro" id="IPR029063">
    <property type="entry name" value="SAM-dependent_MTases_sf"/>
</dbReference>
<comment type="caution">
    <text evidence="8">The sequence shown here is derived from an EMBL/GenBank/DDBJ whole genome shotgun (WGS) entry which is preliminary data.</text>
</comment>
<keyword evidence="9" id="KW-1185">Reference proteome</keyword>
<dbReference type="PROSITE" id="PS51679">
    <property type="entry name" value="SAM_MT_C5"/>
    <property type="match status" value="1"/>
</dbReference>
<dbReference type="GO" id="GO:0044027">
    <property type="term" value="P:negative regulation of gene expression via chromosomal CpG island methylation"/>
    <property type="evidence" value="ECO:0007669"/>
    <property type="project" value="TreeGrafter"/>
</dbReference>
<evidence type="ECO:0000256" key="7">
    <source>
        <dbReference type="RuleBase" id="RU000416"/>
    </source>
</evidence>
<dbReference type="Gene3D" id="3.90.120.10">
    <property type="entry name" value="DNA Methylase, subunit A, domain 2"/>
    <property type="match status" value="1"/>
</dbReference>
<organism evidence="8 9">
    <name type="scientific">Iningainema tapete BLCC-T55</name>
    <dbReference type="NCBI Taxonomy" id="2748662"/>
    <lineage>
        <taxon>Bacteria</taxon>
        <taxon>Bacillati</taxon>
        <taxon>Cyanobacteriota</taxon>
        <taxon>Cyanophyceae</taxon>
        <taxon>Nostocales</taxon>
        <taxon>Scytonemataceae</taxon>
        <taxon>Iningainema tapete</taxon>
    </lineage>
</organism>
<dbReference type="PANTHER" id="PTHR10629:SF52">
    <property type="entry name" value="DNA (CYTOSINE-5)-METHYLTRANSFERASE 1"/>
    <property type="match status" value="1"/>
</dbReference>
<dbReference type="Proteomes" id="UP000629098">
    <property type="component" value="Unassembled WGS sequence"/>
</dbReference>
<evidence type="ECO:0000256" key="3">
    <source>
        <dbReference type="ARBA" id="ARBA00022679"/>
    </source>
</evidence>
<evidence type="ECO:0000313" key="9">
    <source>
        <dbReference type="Proteomes" id="UP000629098"/>
    </source>
</evidence>
<dbReference type="RefSeq" id="WP_190835689.1">
    <property type="nucleotide sequence ID" value="NZ_CAWPPI010000098.1"/>
</dbReference>
<dbReference type="SUPFAM" id="SSF53335">
    <property type="entry name" value="S-adenosyl-L-methionine-dependent methyltransferases"/>
    <property type="match status" value="1"/>
</dbReference>
<dbReference type="PRINTS" id="PR00105">
    <property type="entry name" value="C5METTRFRASE"/>
</dbReference>
<dbReference type="Pfam" id="PF00145">
    <property type="entry name" value="DNA_methylase"/>
    <property type="match status" value="1"/>
</dbReference>
<name>A0A8J6XQV4_9CYAN</name>
<dbReference type="NCBIfam" id="TIGR00675">
    <property type="entry name" value="dcm"/>
    <property type="match status" value="1"/>
</dbReference>
<evidence type="ECO:0000313" key="8">
    <source>
        <dbReference type="EMBL" id="MBD2776620.1"/>
    </source>
</evidence>
<comment type="similarity">
    <text evidence="6 7">Belongs to the class I-like SAM-binding methyltransferase superfamily. C5-methyltransferase family.</text>
</comment>
<dbReference type="GO" id="GO:0003677">
    <property type="term" value="F:DNA binding"/>
    <property type="evidence" value="ECO:0007669"/>
    <property type="project" value="TreeGrafter"/>
</dbReference>
<dbReference type="EMBL" id="JACXAE010000098">
    <property type="protein sequence ID" value="MBD2776620.1"/>
    <property type="molecule type" value="Genomic_DNA"/>
</dbReference>
<sequence length="380" mass="43815">MSSERPNIFSFFAGSGFLDLGFETSGFNIVYVNEIFSPFMEAYRYSRVNLNLQLPEYGYHYGEEADVTKLVETFHETSLLELIKDCRKSSNIIGFIGGPPCPDFSTGGKNRGHLGENGKLSGAYIELICRNQPDFFLFENVKGLWKTKKHRLFFEALKCKLQDAGYVLTERLINAIEYGVPQDRERIILIGFRNQLIKDLEINIENQGYFPWQKYILYPQEQVFSYPWSTSEPFKEDSTLPCPDGIPQELTVEYWFRKNNVLNHPNAKHYFQPRAGIKRFAVVDEGDDAKKSYKRLHRWRYSPTACYGNNEVHLHPYKVRRISVAEALAIQSLPANFVLPENMSLTNMFKTIGNGVPYLAAKALAQTILDFLPFQIPDFF</sequence>
<evidence type="ECO:0000256" key="1">
    <source>
        <dbReference type="ARBA" id="ARBA00011975"/>
    </source>
</evidence>
<evidence type="ECO:0000256" key="4">
    <source>
        <dbReference type="ARBA" id="ARBA00022691"/>
    </source>
</evidence>
<proteinExistence type="inferred from homology"/>
<dbReference type="GO" id="GO:0032259">
    <property type="term" value="P:methylation"/>
    <property type="evidence" value="ECO:0007669"/>
    <property type="project" value="UniProtKB-KW"/>
</dbReference>
<feature type="active site" evidence="6">
    <location>
        <position position="101"/>
    </location>
</feature>
<dbReference type="PANTHER" id="PTHR10629">
    <property type="entry name" value="CYTOSINE-SPECIFIC METHYLTRANSFERASE"/>
    <property type="match status" value="1"/>
</dbReference>